<accession>A0A6G5AI70</accession>
<reference evidence="2" key="1">
    <citation type="submission" date="2020-03" db="EMBL/GenBank/DDBJ databases">
        <title>A transcriptome and proteome of the tick Rhipicephalus microplus shaped by the genetic composition of its hosts and developmental stage.</title>
        <authorList>
            <person name="Garcia G.R."/>
            <person name="Ribeiro J.M.C."/>
            <person name="Maruyama S.R."/>
            <person name="Gardinasse L.G."/>
            <person name="Nelson K."/>
            <person name="Ferreira B.R."/>
            <person name="Andrade T.G."/>
            <person name="Santos I.K.F.M."/>
        </authorList>
    </citation>
    <scope>NUCLEOTIDE SEQUENCE</scope>
    <source>
        <strain evidence="2">NSGR</strain>
        <tissue evidence="2">Salivary glands</tissue>
    </source>
</reference>
<feature type="transmembrane region" description="Helical" evidence="1">
    <location>
        <begin position="78"/>
        <end position="100"/>
    </location>
</feature>
<name>A0A6G5AI70_RHIMP</name>
<sequence length="107" mass="12353">MASTVPTCLPLHDFAPWGAYYFLIVKVLPIYPTVPPKLGFQFCTYLDIRMHRQPITMSLLVTFILLKTRTWLHGEEYVIVIIGNALIERLCSFIVFLYLINCTTLIT</sequence>
<keyword evidence="1" id="KW-0812">Transmembrane</keyword>
<keyword evidence="1" id="KW-1133">Transmembrane helix</keyword>
<feature type="transmembrane region" description="Helical" evidence="1">
    <location>
        <begin position="55"/>
        <end position="72"/>
    </location>
</feature>
<protein>
    <submittedName>
        <fullName evidence="2">Uncharacterized protein</fullName>
    </submittedName>
</protein>
<organism evidence="2">
    <name type="scientific">Rhipicephalus microplus</name>
    <name type="common">Cattle tick</name>
    <name type="synonym">Boophilus microplus</name>
    <dbReference type="NCBI Taxonomy" id="6941"/>
    <lineage>
        <taxon>Eukaryota</taxon>
        <taxon>Metazoa</taxon>
        <taxon>Ecdysozoa</taxon>
        <taxon>Arthropoda</taxon>
        <taxon>Chelicerata</taxon>
        <taxon>Arachnida</taxon>
        <taxon>Acari</taxon>
        <taxon>Parasitiformes</taxon>
        <taxon>Ixodida</taxon>
        <taxon>Ixodoidea</taxon>
        <taxon>Ixodidae</taxon>
        <taxon>Rhipicephalinae</taxon>
        <taxon>Rhipicephalus</taxon>
        <taxon>Boophilus</taxon>
    </lineage>
</organism>
<proteinExistence type="predicted"/>
<keyword evidence="1" id="KW-0472">Membrane</keyword>
<evidence type="ECO:0000313" key="2">
    <source>
        <dbReference type="EMBL" id="NIE49926.1"/>
    </source>
</evidence>
<feature type="transmembrane region" description="Helical" evidence="1">
    <location>
        <begin position="14"/>
        <end position="34"/>
    </location>
</feature>
<evidence type="ECO:0000256" key="1">
    <source>
        <dbReference type="SAM" id="Phobius"/>
    </source>
</evidence>
<dbReference type="AlphaFoldDB" id="A0A6G5AI70"/>
<dbReference type="EMBL" id="GIKN01007653">
    <property type="protein sequence ID" value="NIE49926.1"/>
    <property type="molecule type" value="Transcribed_RNA"/>
</dbReference>